<dbReference type="SUPFAM" id="SSF46785">
    <property type="entry name" value="Winged helix' DNA-binding domain"/>
    <property type="match status" value="1"/>
</dbReference>
<keyword evidence="1" id="KW-0175">Coiled coil</keyword>
<feature type="domain" description="Calponin-homology (CH)" evidence="3">
    <location>
        <begin position="43"/>
        <end position="156"/>
    </location>
</feature>
<protein>
    <submittedName>
        <fullName evidence="5">26S proteasome non-ATPase regulatory subunit 6</fullName>
    </submittedName>
</protein>
<organism evidence="5 6">
    <name type="scientific">Paratrimastix pyriformis</name>
    <dbReference type="NCBI Taxonomy" id="342808"/>
    <lineage>
        <taxon>Eukaryota</taxon>
        <taxon>Metamonada</taxon>
        <taxon>Preaxostyla</taxon>
        <taxon>Paratrimastigidae</taxon>
        <taxon>Paratrimastix</taxon>
    </lineage>
</organism>
<dbReference type="CDD" id="cd21218">
    <property type="entry name" value="CH_PLS_FIM_rpt2"/>
    <property type="match status" value="1"/>
</dbReference>
<name>A0ABQ8UVM7_9EUKA</name>
<dbReference type="InterPro" id="IPR001715">
    <property type="entry name" value="CH_dom"/>
</dbReference>
<dbReference type="InterPro" id="IPR036872">
    <property type="entry name" value="CH_dom_sf"/>
</dbReference>
<dbReference type="EMBL" id="JAPMOS010000001">
    <property type="protein sequence ID" value="KAJ4463136.1"/>
    <property type="molecule type" value="Genomic_DNA"/>
</dbReference>
<dbReference type="Pfam" id="PF10602">
    <property type="entry name" value="RPN7"/>
    <property type="match status" value="1"/>
</dbReference>
<feature type="compositionally biased region" description="Basic and acidic residues" evidence="2">
    <location>
        <begin position="222"/>
        <end position="242"/>
    </location>
</feature>
<dbReference type="InterPro" id="IPR000717">
    <property type="entry name" value="PCI_dom"/>
</dbReference>
<keyword evidence="5" id="KW-0647">Proteasome</keyword>
<sequence length="525" mass="59905">MDQAIVASTPLRSNPLSHLNITEHPELAHIMTSTESFAQFRALHPEEIIIRWVNYQIAQSGSSRTITNLTTDLRDSTIYAELLSHLTSTSNLLDKVLGSFSPSGYWRSNFERRAGAILDFVKEKLEGTPPILVKDIVGGAPRKNALFLAHLMLARPTLPPATPEQLAAMQRAREEEERERARLEMERLKAEGKLPASGAPVGAPASAAEAKLQLWEGDDEEAPKKDDKPPTPEEEARKAEEKRKIEEYKQWVRSLGLDEAYMTALLSKSPSIAMQFDRELAFMQLAFKYSDTDALRRSLEKAESLLELNIDWERRNKLKVYTATYAMMVRDFPRASKNFLECLATFTSTELFSFEQFIFYTVAMALFSEPRQVITEKVINAPEILSVLHAIPHLHSFMHSLYHCRYRDFFVALGDITARMQGDKYLAQHVSYYGKEMRVIAYRQYIQPYRSVTFDAMAAQFGVDHQFLENELERFIYAGKLSAKIDKKNCIVEAYRADSKNLLLQNLMRQGDGLMNRIQKLASTL</sequence>
<dbReference type="SMART" id="SM00033">
    <property type="entry name" value="CH"/>
    <property type="match status" value="1"/>
</dbReference>
<accession>A0ABQ8UVM7</accession>
<keyword evidence="6" id="KW-1185">Reference proteome</keyword>
<dbReference type="PANTHER" id="PTHR14145">
    <property type="entry name" value="26S PROTESOME SUBUNIT 6"/>
    <property type="match status" value="1"/>
</dbReference>
<dbReference type="PANTHER" id="PTHR14145:SF1">
    <property type="entry name" value="26S PROTEASOME NON-ATPASE REGULATORY SUBUNIT 6"/>
    <property type="match status" value="1"/>
</dbReference>
<evidence type="ECO:0000259" key="3">
    <source>
        <dbReference type="PROSITE" id="PS50021"/>
    </source>
</evidence>
<dbReference type="Gene3D" id="1.25.40.570">
    <property type="match status" value="1"/>
</dbReference>
<evidence type="ECO:0000256" key="2">
    <source>
        <dbReference type="SAM" id="MobiDB-lite"/>
    </source>
</evidence>
<dbReference type="InterPro" id="IPR036390">
    <property type="entry name" value="WH_DNA-bd_sf"/>
</dbReference>
<evidence type="ECO:0000259" key="4">
    <source>
        <dbReference type="PROSITE" id="PS50250"/>
    </source>
</evidence>
<dbReference type="InterPro" id="IPR019585">
    <property type="entry name" value="Rpn7/CSN1"/>
</dbReference>
<feature type="coiled-coil region" evidence="1">
    <location>
        <begin position="166"/>
        <end position="193"/>
    </location>
</feature>
<dbReference type="Pfam" id="PF01399">
    <property type="entry name" value="PCI"/>
    <property type="match status" value="1"/>
</dbReference>
<dbReference type="Gene3D" id="1.10.418.10">
    <property type="entry name" value="Calponin-like domain"/>
    <property type="match status" value="1"/>
</dbReference>
<evidence type="ECO:0000256" key="1">
    <source>
        <dbReference type="SAM" id="Coils"/>
    </source>
</evidence>
<evidence type="ECO:0000313" key="6">
    <source>
        <dbReference type="Proteomes" id="UP001141327"/>
    </source>
</evidence>
<gene>
    <name evidence="5" type="ORF">PAPYR_412</name>
</gene>
<reference evidence="5" key="1">
    <citation type="journal article" date="2022" name="bioRxiv">
        <title>Genomics of Preaxostyla Flagellates Illuminates Evolutionary Transitions and the Path Towards Mitochondrial Loss.</title>
        <authorList>
            <person name="Novak L.V.F."/>
            <person name="Treitli S.C."/>
            <person name="Pyrih J."/>
            <person name="Halakuc P."/>
            <person name="Pipaliya S.V."/>
            <person name="Vacek V."/>
            <person name="Brzon O."/>
            <person name="Soukal P."/>
            <person name="Eme L."/>
            <person name="Dacks J.B."/>
            <person name="Karnkowska A."/>
            <person name="Elias M."/>
            <person name="Hampl V."/>
        </authorList>
    </citation>
    <scope>NUCLEOTIDE SEQUENCE</scope>
    <source>
        <strain evidence="5">RCP-MX</strain>
    </source>
</reference>
<feature type="region of interest" description="Disordered" evidence="2">
    <location>
        <begin position="215"/>
        <end position="242"/>
    </location>
</feature>
<dbReference type="PROSITE" id="PS50021">
    <property type="entry name" value="CH"/>
    <property type="match status" value="1"/>
</dbReference>
<dbReference type="SUPFAM" id="SSF47576">
    <property type="entry name" value="Calponin-homology domain, CH-domain"/>
    <property type="match status" value="1"/>
</dbReference>
<dbReference type="PROSITE" id="PS50250">
    <property type="entry name" value="PCI"/>
    <property type="match status" value="1"/>
</dbReference>
<dbReference type="InterPro" id="IPR045135">
    <property type="entry name" value="Rpn7_N"/>
</dbReference>
<dbReference type="Proteomes" id="UP001141327">
    <property type="component" value="Unassembled WGS sequence"/>
</dbReference>
<dbReference type="GO" id="GO:0000502">
    <property type="term" value="C:proteasome complex"/>
    <property type="evidence" value="ECO:0007669"/>
    <property type="project" value="UniProtKB-KW"/>
</dbReference>
<feature type="domain" description="PCI" evidence="4">
    <location>
        <begin position="331"/>
        <end position="499"/>
    </location>
</feature>
<proteinExistence type="predicted"/>
<evidence type="ECO:0000313" key="5">
    <source>
        <dbReference type="EMBL" id="KAJ4463136.1"/>
    </source>
</evidence>
<dbReference type="SMART" id="SM00088">
    <property type="entry name" value="PINT"/>
    <property type="match status" value="1"/>
</dbReference>
<comment type="caution">
    <text evidence="5">The sequence shown here is derived from an EMBL/GenBank/DDBJ whole genome shotgun (WGS) entry which is preliminary data.</text>
</comment>
<dbReference type="Pfam" id="PF00307">
    <property type="entry name" value="CH"/>
    <property type="match status" value="1"/>
</dbReference>